<gene>
    <name evidence="8" type="primary">lepA</name>
    <name evidence="10" type="ORF">A3F15_00150</name>
</gene>
<proteinExistence type="inferred from homology"/>
<dbReference type="InterPro" id="IPR005225">
    <property type="entry name" value="Small_GTP-bd"/>
</dbReference>
<dbReference type="Pfam" id="PF00679">
    <property type="entry name" value="EFG_C"/>
    <property type="match status" value="1"/>
</dbReference>
<dbReference type="InterPro" id="IPR004161">
    <property type="entry name" value="EFTu-like_2"/>
</dbReference>
<feature type="domain" description="Tr-type G" evidence="9">
    <location>
        <begin position="2"/>
        <end position="210"/>
    </location>
</feature>
<dbReference type="Pfam" id="PF03144">
    <property type="entry name" value="GTP_EFTU_D2"/>
    <property type="match status" value="1"/>
</dbReference>
<comment type="caution">
    <text evidence="10">The sequence shown here is derived from an EMBL/GenBank/DDBJ whole genome shotgun (WGS) entry which is preliminary data.</text>
</comment>
<comment type="similarity">
    <text evidence="1 8">Belongs to the TRAFAC class translation factor GTPase superfamily. Classic translation factor GTPase family. LepA subfamily.</text>
</comment>
<comment type="subcellular location">
    <subcellularLocation>
        <location evidence="8">Cell membrane</location>
        <topology evidence="8">Peripheral membrane protein</topology>
        <orientation evidence="8">Cytoplasmic side</orientation>
    </subcellularLocation>
</comment>
<evidence type="ECO:0000256" key="7">
    <source>
        <dbReference type="ARBA" id="ARBA00023136"/>
    </source>
</evidence>
<keyword evidence="4 8" id="KW-0378">Hydrolase</keyword>
<accession>A0A1G2REA3</accession>
<comment type="catalytic activity">
    <reaction evidence="8">
        <text>GTP + H2O = GDP + phosphate + H(+)</text>
        <dbReference type="Rhea" id="RHEA:19669"/>
        <dbReference type="ChEBI" id="CHEBI:15377"/>
        <dbReference type="ChEBI" id="CHEBI:15378"/>
        <dbReference type="ChEBI" id="CHEBI:37565"/>
        <dbReference type="ChEBI" id="CHEBI:43474"/>
        <dbReference type="ChEBI" id="CHEBI:58189"/>
        <dbReference type="EC" id="3.6.5.n1"/>
    </reaction>
</comment>
<dbReference type="InterPro" id="IPR041095">
    <property type="entry name" value="EFG_II"/>
</dbReference>
<dbReference type="NCBIfam" id="TIGR00231">
    <property type="entry name" value="small_GTP"/>
    <property type="match status" value="1"/>
</dbReference>
<dbReference type="Gene3D" id="3.40.50.300">
    <property type="entry name" value="P-loop containing nucleotide triphosphate hydrolases"/>
    <property type="match status" value="1"/>
</dbReference>
<feature type="binding site" evidence="8">
    <location>
        <begin position="14"/>
        <end position="19"/>
    </location>
    <ligand>
        <name>GTP</name>
        <dbReference type="ChEBI" id="CHEBI:37565"/>
    </ligand>
</feature>
<dbReference type="Gene3D" id="3.30.70.870">
    <property type="entry name" value="Elongation Factor G (Translational Gtpase), domain 3"/>
    <property type="match status" value="1"/>
</dbReference>
<dbReference type="InterPro" id="IPR006297">
    <property type="entry name" value="EF-4"/>
</dbReference>
<dbReference type="PROSITE" id="PS51722">
    <property type="entry name" value="G_TR_2"/>
    <property type="match status" value="1"/>
</dbReference>
<dbReference type="SUPFAM" id="SSF52540">
    <property type="entry name" value="P-loop containing nucleoside triphosphate hydrolases"/>
    <property type="match status" value="1"/>
</dbReference>
<dbReference type="GO" id="GO:0045727">
    <property type="term" value="P:positive regulation of translation"/>
    <property type="evidence" value="ECO:0007669"/>
    <property type="project" value="UniProtKB-UniRule"/>
</dbReference>
<evidence type="ECO:0000256" key="2">
    <source>
        <dbReference type="ARBA" id="ARBA00022475"/>
    </source>
</evidence>
<evidence type="ECO:0000256" key="8">
    <source>
        <dbReference type="HAMAP-Rule" id="MF_00071"/>
    </source>
</evidence>
<dbReference type="Gene3D" id="3.30.70.2570">
    <property type="entry name" value="Elongation factor 4, C-terminal domain"/>
    <property type="match status" value="1"/>
</dbReference>
<dbReference type="Gene3D" id="3.30.70.240">
    <property type="match status" value="1"/>
</dbReference>
<dbReference type="EMBL" id="MHUC01000016">
    <property type="protein sequence ID" value="OHA70868.1"/>
    <property type="molecule type" value="Genomic_DNA"/>
</dbReference>
<evidence type="ECO:0000313" key="11">
    <source>
        <dbReference type="Proteomes" id="UP000177078"/>
    </source>
</evidence>
<dbReference type="InterPro" id="IPR027417">
    <property type="entry name" value="P-loop_NTPase"/>
</dbReference>
<dbReference type="InterPro" id="IPR000640">
    <property type="entry name" value="EFG_V-like"/>
</dbReference>
<dbReference type="FunFam" id="2.40.30.10:FF:000015">
    <property type="entry name" value="Translation factor GUF1, mitochondrial"/>
    <property type="match status" value="1"/>
</dbReference>
<evidence type="ECO:0000256" key="3">
    <source>
        <dbReference type="ARBA" id="ARBA00022741"/>
    </source>
</evidence>
<evidence type="ECO:0000256" key="1">
    <source>
        <dbReference type="ARBA" id="ARBA00005454"/>
    </source>
</evidence>
<dbReference type="InterPro" id="IPR038363">
    <property type="entry name" value="LepA_C_sf"/>
</dbReference>
<keyword evidence="6 8" id="KW-0342">GTP-binding</keyword>
<dbReference type="GO" id="GO:0003746">
    <property type="term" value="F:translation elongation factor activity"/>
    <property type="evidence" value="ECO:0007669"/>
    <property type="project" value="UniProtKB-UniRule"/>
</dbReference>
<evidence type="ECO:0000256" key="5">
    <source>
        <dbReference type="ARBA" id="ARBA00022917"/>
    </source>
</evidence>
<dbReference type="InterPro" id="IPR013842">
    <property type="entry name" value="LepA_CTD"/>
</dbReference>
<dbReference type="SUPFAM" id="SSF50447">
    <property type="entry name" value="Translation proteins"/>
    <property type="match status" value="1"/>
</dbReference>
<dbReference type="AlphaFoldDB" id="A0A1G2REA3"/>
<dbReference type="PANTHER" id="PTHR43512">
    <property type="entry name" value="TRANSLATION FACTOR GUF1-RELATED"/>
    <property type="match status" value="1"/>
</dbReference>
<evidence type="ECO:0000256" key="6">
    <source>
        <dbReference type="ARBA" id="ARBA00023134"/>
    </source>
</evidence>
<dbReference type="Pfam" id="PF06421">
    <property type="entry name" value="LepA_C"/>
    <property type="match status" value="1"/>
</dbReference>
<name>A0A1G2REA3_9BACT</name>
<dbReference type="EC" id="3.6.5.n1" evidence="8"/>
<organism evidence="10 11">
    <name type="scientific">Candidatus Wildermuthbacteria bacterium RIFCSPHIGHO2_12_FULL_40_12</name>
    <dbReference type="NCBI Taxonomy" id="1802457"/>
    <lineage>
        <taxon>Bacteria</taxon>
        <taxon>Candidatus Wildermuthiibacteriota</taxon>
    </lineage>
</organism>
<dbReference type="PRINTS" id="PR00315">
    <property type="entry name" value="ELONGATNFCT"/>
</dbReference>
<comment type="function">
    <text evidence="8">Required for accurate and efficient protein synthesis under certain stress conditions. May act as a fidelity factor of the translation reaction, by catalyzing a one-codon backward translocation of tRNAs on improperly translocated ribosomes. Back-translocation proceeds from a post-translocation (POST) complex to a pre-translocation (PRE) complex, thus giving elongation factor G a second chance to translocate the tRNAs correctly. Binds to ribosomes in a GTP-dependent manner.</text>
</comment>
<dbReference type="InterPro" id="IPR035647">
    <property type="entry name" value="EFG_III/V"/>
</dbReference>
<dbReference type="STRING" id="1802457.A3F15_00150"/>
<keyword evidence="7 8" id="KW-0472">Membrane</keyword>
<feature type="binding site" evidence="8">
    <location>
        <begin position="157"/>
        <end position="160"/>
    </location>
    <ligand>
        <name>GTP</name>
        <dbReference type="ChEBI" id="CHEBI:37565"/>
    </ligand>
</feature>
<reference evidence="10 11" key="1">
    <citation type="journal article" date="2016" name="Nat. Commun.">
        <title>Thousands of microbial genomes shed light on interconnected biogeochemical processes in an aquifer system.</title>
        <authorList>
            <person name="Anantharaman K."/>
            <person name="Brown C.T."/>
            <person name="Hug L.A."/>
            <person name="Sharon I."/>
            <person name="Castelle C.J."/>
            <person name="Probst A.J."/>
            <person name="Thomas B.C."/>
            <person name="Singh A."/>
            <person name="Wilkins M.J."/>
            <person name="Karaoz U."/>
            <person name="Brodie E.L."/>
            <person name="Williams K.H."/>
            <person name="Hubbard S.S."/>
            <person name="Banfield J.F."/>
        </authorList>
    </citation>
    <scope>NUCLEOTIDE SEQUENCE [LARGE SCALE GENOMIC DNA]</scope>
</reference>
<dbReference type="SUPFAM" id="SSF54980">
    <property type="entry name" value="EF-G C-terminal domain-like"/>
    <property type="match status" value="2"/>
</dbReference>
<keyword evidence="3 8" id="KW-0547">Nucleotide-binding</keyword>
<dbReference type="InterPro" id="IPR000795">
    <property type="entry name" value="T_Tr_GTP-bd_dom"/>
</dbReference>
<dbReference type="NCBIfam" id="TIGR01393">
    <property type="entry name" value="lepA"/>
    <property type="match status" value="1"/>
</dbReference>
<dbReference type="InterPro" id="IPR009000">
    <property type="entry name" value="Transl_B-barrel_sf"/>
</dbReference>
<dbReference type="GO" id="GO:0005525">
    <property type="term" value="F:GTP binding"/>
    <property type="evidence" value="ECO:0007669"/>
    <property type="project" value="UniProtKB-UniRule"/>
</dbReference>
<keyword evidence="2 8" id="KW-1003">Cell membrane</keyword>
<evidence type="ECO:0000259" key="9">
    <source>
        <dbReference type="PROSITE" id="PS51722"/>
    </source>
</evidence>
<dbReference type="Pfam" id="PF00009">
    <property type="entry name" value="GTP_EFTU"/>
    <property type="match status" value="1"/>
</dbReference>
<dbReference type="Proteomes" id="UP000177078">
    <property type="component" value="Unassembled WGS sequence"/>
</dbReference>
<dbReference type="CDD" id="cd03699">
    <property type="entry name" value="EF4_II"/>
    <property type="match status" value="1"/>
</dbReference>
<dbReference type="PANTHER" id="PTHR43512:SF4">
    <property type="entry name" value="TRANSLATION FACTOR GUF1 HOMOLOG, CHLOROPLASTIC"/>
    <property type="match status" value="1"/>
</dbReference>
<dbReference type="HAMAP" id="MF_00071">
    <property type="entry name" value="LepA"/>
    <property type="match status" value="1"/>
</dbReference>
<dbReference type="GO" id="GO:0003924">
    <property type="term" value="F:GTPase activity"/>
    <property type="evidence" value="ECO:0007669"/>
    <property type="project" value="UniProtKB-UniRule"/>
</dbReference>
<evidence type="ECO:0000256" key="4">
    <source>
        <dbReference type="ARBA" id="ARBA00022801"/>
    </source>
</evidence>
<keyword evidence="5 8" id="KW-0648">Protein biosynthesis</keyword>
<keyword evidence="10" id="KW-0251">Elongation factor</keyword>
<dbReference type="GO" id="GO:0043022">
    <property type="term" value="F:ribosome binding"/>
    <property type="evidence" value="ECO:0007669"/>
    <property type="project" value="UniProtKB-UniRule"/>
</dbReference>
<dbReference type="Pfam" id="PF14492">
    <property type="entry name" value="EFG_III"/>
    <property type="match status" value="1"/>
</dbReference>
<dbReference type="Gene3D" id="2.40.30.10">
    <property type="entry name" value="Translation factors"/>
    <property type="match status" value="1"/>
</dbReference>
<dbReference type="GO" id="GO:0005886">
    <property type="term" value="C:plasma membrane"/>
    <property type="evidence" value="ECO:0007669"/>
    <property type="project" value="UniProtKB-SubCell"/>
</dbReference>
<protein>
    <recommendedName>
        <fullName evidence="8">Elongation factor 4</fullName>
        <shortName evidence="8">EF-4</shortName>
        <ecNumber evidence="8">3.6.5.n1</ecNumber>
    </recommendedName>
    <alternativeName>
        <fullName evidence="8">Ribosomal back-translocase LepA</fullName>
    </alternativeName>
</protein>
<sequence length="636" mass="71696">MDHIRNFVIIAHIDHGKSTLADRFLELTGAVPRDKMKPQFLDMMDLEREKGITIKMQPVRMTYKVLNSKSEIQNNLEIRNSRFANAGAQLGIANSEYILNLIDTPGHIDFSYEVSRSLAAVEGAILLVDATKGIQAQTLYNLELARKQGLVIVPAINKIDMPNAQTEKNIKEMADLCGIEEKGVIAISAKRGTNVKQLLEEVIRVVPPPKGDLNGPLRALIFDSKYDPYKGVIAYVRIRDGRIRKDEKIYLMAEKAKGESREVGFFSPALQPIDELKAGDIGYIATGIKEPGKIRTGDTITKLKTQNEKLKIQNEKLKIKEVESLPGYQEARPMVFVSVYPKNSDDFDLLKEALSKLKLSDAALDFELESKESLGRGFRCGFLGSLHAEIVSERLKREFELDLIVSTPSVVYKIIDNKNEERLVKSTIDWPKDATQIKATLEPWAKLEVMTPINFMGKIIDILEMAGAEYKDRKYFGEEKTLLVYEAPLREIIIGFYDNVLRVTQGYASLAYEVLGFREAKLEKLEIMIAGRKEEAFSRIVPAEKVYQEGSSLAKKLKEALPPQQFSVAIQAVVSGRIIARETIKARGRDVIAPLYGGDYTRKRKLLERQKKGKKELKEKAQLSIPTSVFFEILKK</sequence>
<evidence type="ECO:0000313" key="10">
    <source>
        <dbReference type="EMBL" id="OHA70868.1"/>
    </source>
</evidence>